<protein>
    <recommendedName>
        <fullName evidence="3">Autophagy-related protein 1</fullName>
    </recommendedName>
</protein>
<dbReference type="SMART" id="SM00220">
    <property type="entry name" value="S_TKc"/>
    <property type="match status" value="1"/>
</dbReference>
<dbReference type="STRING" id="42251.A0A2T6ZBV6"/>
<comment type="caution">
    <text evidence="5">The sequence shown here is derived from an EMBL/GenBank/DDBJ whole genome shotgun (WGS) entry which is preliminary data.</text>
</comment>
<dbReference type="InterPro" id="IPR045269">
    <property type="entry name" value="Atg1-like"/>
</dbReference>
<keyword evidence="5" id="KW-0418">Kinase</keyword>
<dbReference type="GO" id="GO:0010506">
    <property type="term" value="P:regulation of autophagy"/>
    <property type="evidence" value="ECO:0007669"/>
    <property type="project" value="InterPro"/>
</dbReference>
<name>A0A2T6ZBV6_TUBBO</name>
<evidence type="ECO:0000259" key="4">
    <source>
        <dbReference type="PROSITE" id="PS50011"/>
    </source>
</evidence>
<evidence type="ECO:0000256" key="1">
    <source>
        <dbReference type="ARBA" id="ARBA00004623"/>
    </source>
</evidence>
<dbReference type="Proteomes" id="UP000244722">
    <property type="component" value="Unassembled WGS sequence"/>
</dbReference>
<organism evidence="5 6">
    <name type="scientific">Tuber borchii</name>
    <name type="common">White truffle</name>
    <dbReference type="NCBI Taxonomy" id="42251"/>
    <lineage>
        <taxon>Eukaryota</taxon>
        <taxon>Fungi</taxon>
        <taxon>Dikarya</taxon>
        <taxon>Ascomycota</taxon>
        <taxon>Pezizomycotina</taxon>
        <taxon>Pezizomycetes</taxon>
        <taxon>Pezizales</taxon>
        <taxon>Tuberaceae</taxon>
        <taxon>Tuber</taxon>
    </lineage>
</organism>
<accession>A0A2T6ZBV6</accession>
<gene>
    <name evidence="5" type="ORF">B9Z19DRAFT_1096106</name>
</gene>
<evidence type="ECO:0000256" key="2">
    <source>
        <dbReference type="ARBA" id="ARBA00023006"/>
    </source>
</evidence>
<evidence type="ECO:0000313" key="6">
    <source>
        <dbReference type="Proteomes" id="UP000244722"/>
    </source>
</evidence>
<reference evidence="5 6" key="1">
    <citation type="submission" date="2017-04" db="EMBL/GenBank/DDBJ databases">
        <title>Draft genome sequence of Tuber borchii Vittad., a whitish edible truffle.</title>
        <authorList>
            <consortium name="DOE Joint Genome Institute"/>
            <person name="Murat C."/>
            <person name="Kuo A."/>
            <person name="Barry K.W."/>
            <person name="Clum A."/>
            <person name="Dockter R.B."/>
            <person name="Fauchery L."/>
            <person name="Iotti M."/>
            <person name="Kohler A."/>
            <person name="Labutti K."/>
            <person name="Lindquist E.A."/>
            <person name="Lipzen A."/>
            <person name="Ohm R.A."/>
            <person name="Wang M."/>
            <person name="Grigoriev I.V."/>
            <person name="Zambonelli A."/>
            <person name="Martin F.M."/>
        </authorList>
    </citation>
    <scope>NUCLEOTIDE SEQUENCE [LARGE SCALE GENOMIC DNA]</scope>
    <source>
        <strain evidence="5 6">Tbo3840</strain>
    </source>
</reference>
<sequence length="237" mass="26945">MDKAQSDLVISRKLETKFFPDHVRHTSYVREAKGRHKKKVEDWRNCGELGKGGSGVVHKQIQETTGRYRAVKTIDKRQDPELDFSRELLVMAILEKHPLLFVRFLGWFERPETLYIAIECFQEGDLAQHIDRPLPQEVAQNISKQILEGLKVMHQEGIAHRDLKPANIFVVSMSPVWVKIGDFGASKRIHAESTTTFHTQVSTPLYGAPEVLGLDSSSPVARPRTTRILLIFGHSDV</sequence>
<feature type="domain" description="Protein kinase" evidence="4">
    <location>
        <begin position="43"/>
        <end position="237"/>
    </location>
</feature>
<evidence type="ECO:0000256" key="3">
    <source>
        <dbReference type="ARBA" id="ARBA00030237"/>
    </source>
</evidence>
<dbReference type="EMBL" id="NESQ01000434">
    <property type="protein sequence ID" value="PUU72975.1"/>
    <property type="molecule type" value="Genomic_DNA"/>
</dbReference>
<dbReference type="OrthoDB" id="10252171at2759"/>
<dbReference type="SUPFAM" id="SSF56112">
    <property type="entry name" value="Protein kinase-like (PK-like)"/>
    <property type="match status" value="1"/>
</dbReference>
<dbReference type="Pfam" id="PF00069">
    <property type="entry name" value="Pkinase"/>
    <property type="match status" value="1"/>
</dbReference>
<dbReference type="PROSITE" id="PS50011">
    <property type="entry name" value="PROTEIN_KINASE_DOM"/>
    <property type="match status" value="1"/>
</dbReference>
<comment type="subcellular location">
    <subcellularLocation>
        <location evidence="1">Preautophagosomal structure membrane</location>
        <topology evidence="1">Peripheral membrane protein</topology>
    </subcellularLocation>
</comment>
<proteinExistence type="predicted"/>
<dbReference type="GO" id="GO:0004674">
    <property type="term" value="F:protein serine/threonine kinase activity"/>
    <property type="evidence" value="ECO:0007669"/>
    <property type="project" value="InterPro"/>
</dbReference>
<keyword evidence="5" id="KW-0808">Transferase</keyword>
<dbReference type="InterPro" id="IPR011009">
    <property type="entry name" value="Kinase-like_dom_sf"/>
</dbReference>
<dbReference type="InterPro" id="IPR000719">
    <property type="entry name" value="Prot_kinase_dom"/>
</dbReference>
<dbReference type="GO" id="GO:0034045">
    <property type="term" value="C:phagophore assembly site membrane"/>
    <property type="evidence" value="ECO:0007669"/>
    <property type="project" value="UniProtKB-SubCell"/>
</dbReference>
<keyword evidence="6" id="KW-1185">Reference proteome</keyword>
<dbReference type="PROSITE" id="PS00108">
    <property type="entry name" value="PROTEIN_KINASE_ST"/>
    <property type="match status" value="1"/>
</dbReference>
<dbReference type="AlphaFoldDB" id="A0A2T6ZBV6"/>
<dbReference type="GO" id="GO:0006914">
    <property type="term" value="P:autophagy"/>
    <property type="evidence" value="ECO:0007669"/>
    <property type="project" value="UniProtKB-KW"/>
</dbReference>
<keyword evidence="2" id="KW-0072">Autophagy</keyword>
<dbReference type="CDD" id="cd00180">
    <property type="entry name" value="PKc"/>
    <property type="match status" value="1"/>
</dbReference>
<evidence type="ECO:0000313" key="5">
    <source>
        <dbReference type="EMBL" id="PUU72975.1"/>
    </source>
</evidence>
<dbReference type="InterPro" id="IPR008271">
    <property type="entry name" value="Ser/Thr_kinase_AS"/>
</dbReference>
<dbReference type="Gene3D" id="1.10.510.10">
    <property type="entry name" value="Transferase(Phosphotransferase) domain 1"/>
    <property type="match status" value="1"/>
</dbReference>
<dbReference type="PANTHER" id="PTHR24348">
    <property type="entry name" value="SERINE/THREONINE-PROTEIN KINASE UNC-51-RELATED"/>
    <property type="match status" value="1"/>
</dbReference>
<dbReference type="GO" id="GO:0005524">
    <property type="term" value="F:ATP binding"/>
    <property type="evidence" value="ECO:0007669"/>
    <property type="project" value="InterPro"/>
</dbReference>